<evidence type="ECO:0000256" key="12">
    <source>
        <dbReference type="SAM" id="SignalP"/>
    </source>
</evidence>
<feature type="compositionally biased region" description="Low complexity" evidence="10">
    <location>
        <begin position="1470"/>
        <end position="1479"/>
    </location>
</feature>
<feature type="transmembrane region" description="Helical" evidence="11">
    <location>
        <begin position="263"/>
        <end position="286"/>
    </location>
</feature>
<evidence type="ECO:0000259" key="13">
    <source>
        <dbReference type="PROSITE" id="PS50835"/>
    </source>
</evidence>
<name>A0A3N0YMK4_ANAGA</name>
<dbReference type="EC" id="2.7.11.1" evidence="2"/>
<evidence type="ECO:0000256" key="11">
    <source>
        <dbReference type="SAM" id="Phobius"/>
    </source>
</evidence>
<dbReference type="Pfam" id="PF01757">
    <property type="entry name" value="Acyl_transf_3"/>
    <property type="match status" value="1"/>
</dbReference>
<dbReference type="PANTHER" id="PTHR47091:SF2">
    <property type="entry name" value="ALPHA-PROTEIN KINASE 2"/>
    <property type="match status" value="1"/>
</dbReference>
<protein>
    <recommendedName>
        <fullName evidence="2">non-specific serine/threonine protein kinase</fullName>
        <ecNumber evidence="2">2.7.11.1</ecNumber>
    </recommendedName>
</protein>
<comment type="similarity">
    <text evidence="1">Belongs to the protein kinase superfamily. Alpha-type protein kinase family. ALPK subfamily.</text>
</comment>
<organism evidence="15 16">
    <name type="scientific">Anabarilius grahami</name>
    <name type="common">Kanglang fish</name>
    <name type="synonym">Barilius grahami</name>
    <dbReference type="NCBI Taxonomy" id="495550"/>
    <lineage>
        <taxon>Eukaryota</taxon>
        <taxon>Metazoa</taxon>
        <taxon>Chordata</taxon>
        <taxon>Craniata</taxon>
        <taxon>Vertebrata</taxon>
        <taxon>Euteleostomi</taxon>
        <taxon>Actinopterygii</taxon>
        <taxon>Neopterygii</taxon>
        <taxon>Teleostei</taxon>
        <taxon>Ostariophysi</taxon>
        <taxon>Cypriniformes</taxon>
        <taxon>Xenocyprididae</taxon>
        <taxon>Xenocypridinae</taxon>
        <taxon>Xenocypridinae incertae sedis</taxon>
        <taxon>Anabarilius</taxon>
    </lineage>
</organism>
<keyword evidence="11" id="KW-1133">Transmembrane helix</keyword>
<feature type="compositionally biased region" description="Polar residues" evidence="10">
    <location>
        <begin position="1649"/>
        <end position="1661"/>
    </location>
</feature>
<comment type="catalytic activity">
    <reaction evidence="9">
        <text>L-seryl-[protein] + ATP = O-phospho-L-seryl-[protein] + ADP + H(+)</text>
        <dbReference type="Rhea" id="RHEA:17989"/>
        <dbReference type="Rhea" id="RHEA-COMP:9863"/>
        <dbReference type="Rhea" id="RHEA-COMP:11604"/>
        <dbReference type="ChEBI" id="CHEBI:15378"/>
        <dbReference type="ChEBI" id="CHEBI:29999"/>
        <dbReference type="ChEBI" id="CHEBI:30616"/>
        <dbReference type="ChEBI" id="CHEBI:83421"/>
        <dbReference type="ChEBI" id="CHEBI:456216"/>
        <dbReference type="EC" id="2.7.11.1"/>
    </reaction>
</comment>
<gene>
    <name evidence="15" type="ORF">DPX16_13109</name>
</gene>
<accession>A0A3N0YMK4</accession>
<feature type="transmembrane region" description="Helical" evidence="11">
    <location>
        <begin position="392"/>
        <end position="410"/>
    </location>
</feature>
<dbReference type="GO" id="GO:0004674">
    <property type="term" value="F:protein serine/threonine kinase activity"/>
    <property type="evidence" value="ECO:0007669"/>
    <property type="project" value="UniProtKB-KW"/>
</dbReference>
<dbReference type="GO" id="GO:0005524">
    <property type="term" value="F:ATP binding"/>
    <property type="evidence" value="ECO:0007669"/>
    <property type="project" value="InterPro"/>
</dbReference>
<feature type="chain" id="PRO_5018251434" description="non-specific serine/threonine protein kinase" evidence="12">
    <location>
        <begin position="23"/>
        <end position="2202"/>
    </location>
</feature>
<keyword evidence="3" id="KW-0723">Serine/threonine-protein kinase</keyword>
<dbReference type="InterPro" id="IPR006621">
    <property type="entry name" value="Nose-resist-to-fluoxetine_N"/>
</dbReference>
<keyword evidence="5 15" id="KW-0418">Kinase</keyword>
<dbReference type="SUPFAM" id="SSF48726">
    <property type="entry name" value="Immunoglobulin"/>
    <property type="match status" value="1"/>
</dbReference>
<feature type="transmembrane region" description="Helical" evidence="11">
    <location>
        <begin position="455"/>
        <end position="476"/>
    </location>
</feature>
<evidence type="ECO:0000256" key="5">
    <source>
        <dbReference type="ARBA" id="ARBA00022777"/>
    </source>
</evidence>
<feature type="compositionally biased region" description="Basic and acidic residues" evidence="10">
    <location>
        <begin position="1484"/>
        <end position="1497"/>
    </location>
</feature>
<dbReference type="PROSITE" id="PS51158">
    <property type="entry name" value="ALPHA_KINASE"/>
    <property type="match status" value="1"/>
</dbReference>
<feature type="domain" description="Ig-like" evidence="13">
    <location>
        <begin position="1812"/>
        <end position="1900"/>
    </location>
</feature>
<comment type="catalytic activity">
    <reaction evidence="8">
        <text>L-threonyl-[protein] + ATP = O-phospho-L-threonyl-[protein] + ADP + H(+)</text>
        <dbReference type="Rhea" id="RHEA:46608"/>
        <dbReference type="Rhea" id="RHEA-COMP:11060"/>
        <dbReference type="Rhea" id="RHEA-COMP:11605"/>
        <dbReference type="ChEBI" id="CHEBI:15378"/>
        <dbReference type="ChEBI" id="CHEBI:30013"/>
        <dbReference type="ChEBI" id="CHEBI:30616"/>
        <dbReference type="ChEBI" id="CHEBI:61977"/>
        <dbReference type="ChEBI" id="CHEBI:456216"/>
        <dbReference type="EC" id="2.7.11.1"/>
    </reaction>
</comment>
<dbReference type="Gene3D" id="3.20.200.10">
    <property type="entry name" value="MHCK/EF2 kinase"/>
    <property type="match status" value="1"/>
</dbReference>
<feature type="region of interest" description="Disordered" evidence="10">
    <location>
        <begin position="1547"/>
        <end position="1591"/>
    </location>
</feature>
<evidence type="ECO:0000256" key="10">
    <source>
        <dbReference type="SAM" id="MobiDB-lite"/>
    </source>
</evidence>
<keyword evidence="6" id="KW-1015">Disulfide bond</keyword>
<dbReference type="EMBL" id="RJVU01035392">
    <property type="protein sequence ID" value="ROL47394.1"/>
    <property type="molecule type" value="Genomic_DNA"/>
</dbReference>
<dbReference type="SMART" id="SM00703">
    <property type="entry name" value="NRF"/>
    <property type="match status" value="1"/>
</dbReference>
<dbReference type="SMART" id="SM00811">
    <property type="entry name" value="Alpha_kinase"/>
    <property type="match status" value="1"/>
</dbReference>
<dbReference type="PROSITE" id="PS50835">
    <property type="entry name" value="IG_LIKE"/>
    <property type="match status" value="1"/>
</dbReference>
<feature type="compositionally biased region" description="Polar residues" evidence="10">
    <location>
        <begin position="1581"/>
        <end position="1591"/>
    </location>
</feature>
<feature type="region of interest" description="Disordered" evidence="10">
    <location>
        <begin position="1631"/>
        <end position="1661"/>
    </location>
</feature>
<proteinExistence type="inferred from homology"/>
<evidence type="ECO:0000256" key="3">
    <source>
        <dbReference type="ARBA" id="ARBA00022527"/>
    </source>
</evidence>
<feature type="transmembrane region" description="Helical" evidence="11">
    <location>
        <begin position="298"/>
        <end position="324"/>
    </location>
</feature>
<feature type="compositionally biased region" description="Basic and acidic residues" evidence="10">
    <location>
        <begin position="1222"/>
        <end position="1240"/>
    </location>
</feature>
<evidence type="ECO:0000256" key="1">
    <source>
        <dbReference type="ARBA" id="ARBA00008651"/>
    </source>
</evidence>
<dbReference type="Gene3D" id="2.60.40.10">
    <property type="entry name" value="Immunoglobulins"/>
    <property type="match status" value="1"/>
</dbReference>
<dbReference type="PANTHER" id="PTHR47091">
    <property type="entry name" value="ALPHA-PROTEIN KINASE 2-RELATED"/>
    <property type="match status" value="1"/>
</dbReference>
<feature type="transmembrane region" description="Helical" evidence="11">
    <location>
        <begin position="206"/>
        <end position="230"/>
    </location>
</feature>
<evidence type="ECO:0000313" key="15">
    <source>
        <dbReference type="EMBL" id="ROL47394.1"/>
    </source>
</evidence>
<dbReference type="InterPro" id="IPR007110">
    <property type="entry name" value="Ig-like_dom"/>
</dbReference>
<dbReference type="Pfam" id="PF20146">
    <property type="entry name" value="NRF"/>
    <property type="match status" value="1"/>
</dbReference>
<feature type="transmembrane region" description="Helical" evidence="11">
    <location>
        <begin position="483"/>
        <end position="505"/>
    </location>
</feature>
<evidence type="ECO:0000256" key="2">
    <source>
        <dbReference type="ARBA" id="ARBA00012513"/>
    </source>
</evidence>
<keyword evidence="12" id="KW-0732">Signal</keyword>
<feature type="compositionally biased region" description="Polar residues" evidence="10">
    <location>
        <begin position="1206"/>
        <end position="1221"/>
    </location>
</feature>
<evidence type="ECO:0000259" key="14">
    <source>
        <dbReference type="PROSITE" id="PS51158"/>
    </source>
</evidence>
<evidence type="ECO:0000313" key="16">
    <source>
        <dbReference type="Proteomes" id="UP000281406"/>
    </source>
</evidence>
<feature type="transmembrane region" description="Helical" evidence="11">
    <location>
        <begin position="422"/>
        <end position="443"/>
    </location>
</feature>
<dbReference type="OrthoDB" id="301415at2759"/>
<reference evidence="15 16" key="1">
    <citation type="submission" date="2018-10" db="EMBL/GenBank/DDBJ databases">
        <title>Genome assembly for a Yunnan-Guizhou Plateau 3E fish, Anabarilius grahami (Regan), and its evolutionary and genetic applications.</title>
        <authorList>
            <person name="Jiang W."/>
        </authorList>
    </citation>
    <scope>NUCLEOTIDE SEQUENCE [LARGE SCALE GENOMIC DNA]</scope>
    <source>
        <strain evidence="15">AG-KIZ</strain>
        <tissue evidence="15">Muscle</tissue>
    </source>
</reference>
<evidence type="ECO:0000256" key="4">
    <source>
        <dbReference type="ARBA" id="ARBA00022679"/>
    </source>
</evidence>
<evidence type="ECO:0000256" key="9">
    <source>
        <dbReference type="ARBA" id="ARBA00048679"/>
    </source>
</evidence>
<dbReference type="Pfam" id="PF02816">
    <property type="entry name" value="Alpha_kinase"/>
    <property type="match status" value="1"/>
</dbReference>
<feature type="transmembrane region" description="Helical" evidence="11">
    <location>
        <begin position="167"/>
        <end position="186"/>
    </location>
</feature>
<feature type="signal peptide" evidence="12">
    <location>
        <begin position="1"/>
        <end position="22"/>
    </location>
</feature>
<feature type="domain" description="Alpha-type protein kinase" evidence="14">
    <location>
        <begin position="1943"/>
        <end position="2177"/>
    </location>
</feature>
<dbReference type="InterPro" id="IPR036179">
    <property type="entry name" value="Ig-like_dom_sf"/>
</dbReference>
<keyword evidence="11" id="KW-0472">Membrane</keyword>
<evidence type="ECO:0000256" key="7">
    <source>
        <dbReference type="ARBA" id="ARBA00023319"/>
    </source>
</evidence>
<sequence length="2202" mass="245275">MLRFTWSPVTLMYLFVCHNACAWNVTLKCMKDTTTFLKELQKETPSKYAVLMYDAFGKIGSDVVGGNVNRPGSLRECLSVEGPEFRGQYCQVFLKQDRVEYFVGVCVPDSCTESEVQMLVVYASICVALIKRKRMREVRPAALSVQNSSQGLLATESSGSSYSSLNGIRILSLLWIISGHTVQLSAWSNLDNDKRWKDMVEKNPLYVLAFSGPVYLAVDSFLLLGGLLSAKSLLNSIQRSDNTLSFSLVAHFLFKRFKRIQPLHLFIVCLTIGLFSVVQRGVFWFIAEDEVFSCKKYWWSNLLLINNLFTITDICAPWTWYLSIDFQFYATTPFLIFLYRMNKSVLVVVSSVLLMLSSVTGALITGFLHLPVHQPTTLAYESYFQYYYNKPYTRYGPYLLGILAGIYMTNKKETLIKQQWQVVIGWLCSLSIMALLVGLAYVLREVPPYPSLPHAVYQGMHRSLWALALVWIILACEEGHGGLWAPLSNISFACYLIHPIIIILYNGKQETTMHYTDYNFCQSLRLYAVNLPMSFKHEMFLLWTEDKNTSESFFVMFVNSDYRKAGKYSREVINHLGWHMSLLSVIQREEMTAERVDNLLLLDTDAVNSSPASVPIKQDEPAHALDNQTDDSFNPVPDQQPDPASESQGRAMEIHSPNIHGETENESGLVLTQPLDHTALIEPKINHPNDDKSNNCDFHTGVVMETDNITNSINNPDLIHLMDVDNMIDRNQNNKQSDLNTIEAHGTLMSPEVPSLTEHNRQEEMSQYTILNQYSSSESVGLEVSRMANDDDPLVNTVSKVMNSEQNHEQPFSIANNETDATSSESFINTCGDTPEGVYVAVEAATAYKTHPEMHDIAGDLTCAGFTTSQTPKIEDPKTDVPICLADLHEADILTHASTLLDSLGMSNVLETADMPANDSEIIQTVNKDLASSNVEFCTAVFTQTVQNLRQVSEHDVMDLESNRTDDSMLDRMIDTNISLEVSRVQPLVACSHDTSATIGNSESFSLQYILETPQIGEKHEKDLSQVVPNPTPVTKEDLGKCSEETEGACLKFTGTERDVKAGSELWLDTCQFLTGEEDEGAIFDKWGRLCSPSPLKAHSDNTKASDYSRRENISIDHHAEDLELRFKPVERWSSSDSWASALSDWFQAVNTYPEDLSANTSSSGSKHSMAIQDKILEQRTGPDNANNTGQTCLSMNLLEPEEPGQASSRGQVESHNTNGTKGDKDGLPSHSDADSRDNTTMENNMSLLETLVKSESLNPDKNAAIDTFNASKSCMSSANEFNPKLYGSQHISGELWSAKSEGNTLVEVTGDKISVLGLVFEEERQSSFSSPTISAYTSNKNLTGCLSGEERHHGSNVNHCTCPSQSDIHVSSEAGCAEGNGSFVHSNSEDCTVKPREVERSTIPGFIMPFAPLCTGNNFLNYSLLREDSPQADLDLPNKGIVNEINLKSDQKNLVSSDNSSEDRFHTCPDQSPSSSGGDSDDLSFKDTQRKPEYSDTCDISKELSKLLLLTGEHFMVSEDKRVAYVTLDLEEPRNLSLFSLSNCEELPKTDNMPHKTSRTSSDGKTRSKHKEKLAEKQQHGIQTSKKQDLQFSSQVKDEFNSEGAGCEDCPVTVIETIVITEKTVPKAQVKKKKKHVQHLMPKPENDPPTNIVSRSTQKSTIGKTENLEVKVASNGLDKPAYHLPTKMDITNKDSTQIVMSVRPKVEPSGAKMDPATVNATQKALPIKLKSDASNTAKMENKTCTSDSPSTCLPKMPSDDIKRRRIADVPGAVPIRTRPQLPAIFRQARKDGEDVTRKAYSEVVKQKIPKPKEVVVPCVVSEIQADPVPADPQNILLWCQFSSIPPDAIIKWTKEGRVLSEINKVEKDDGRFTLTILKACSKDLGLYKCSLNAANISVSTSEYHLTSEVLMELVIPSHDKPVEPRVMDGDEENIQCSPLLFKEDFLSDQYFGENQTACIVTEKVHFGEGMHRKAFRTTIREGNLPRFNPGHPCVLKVHNGISYGIKNNEELVQKNYSLAVEECHVQNTAREYIKAYNSVAKSAELFGEVPEIIPIYLVHRPSNEIPYATLEEELMGDFVKYSVKDGKEINLMRRDSEAGQKCCTFQHWVYTQTEGNLLVTDMQGVGMKLTDVGIATCKKGYKGFKGNCATSFIDQFKALHQCNSQLPVHSLIMCKCYRLSSSVYMSVSGVDGDGNSADGLF</sequence>
<comment type="caution">
    <text evidence="15">The sequence shown here is derived from an EMBL/GenBank/DDBJ whole genome shotgun (WGS) entry which is preliminary data.</text>
</comment>
<evidence type="ECO:0000256" key="6">
    <source>
        <dbReference type="ARBA" id="ARBA00023157"/>
    </source>
</evidence>
<dbReference type="GO" id="GO:0016747">
    <property type="term" value="F:acyltransferase activity, transferring groups other than amino-acyl groups"/>
    <property type="evidence" value="ECO:0007669"/>
    <property type="project" value="InterPro"/>
</dbReference>
<feature type="region of interest" description="Disordered" evidence="10">
    <location>
        <begin position="624"/>
        <end position="651"/>
    </location>
</feature>
<dbReference type="InterPro" id="IPR002656">
    <property type="entry name" value="Acyl_transf_3_dom"/>
</dbReference>
<evidence type="ECO:0000256" key="8">
    <source>
        <dbReference type="ARBA" id="ARBA00047899"/>
    </source>
</evidence>
<dbReference type="SUPFAM" id="SSF56112">
    <property type="entry name" value="Protein kinase-like (PK-like)"/>
    <property type="match status" value="1"/>
</dbReference>
<dbReference type="InterPro" id="IPR004166">
    <property type="entry name" value="a-kinase_dom"/>
</dbReference>
<feature type="transmembrane region" description="Helical" evidence="11">
    <location>
        <begin position="345"/>
        <end position="372"/>
    </location>
</feature>
<dbReference type="InterPro" id="IPR011009">
    <property type="entry name" value="Kinase-like_dom_sf"/>
</dbReference>
<feature type="region of interest" description="Disordered" evidence="10">
    <location>
        <begin position="1453"/>
        <end position="1497"/>
    </location>
</feature>
<keyword evidence="4" id="KW-0808">Transferase</keyword>
<dbReference type="InterPro" id="IPR013783">
    <property type="entry name" value="Ig-like_fold"/>
</dbReference>
<dbReference type="Proteomes" id="UP000281406">
    <property type="component" value="Unassembled WGS sequence"/>
</dbReference>
<feature type="region of interest" description="Disordered" evidence="10">
    <location>
        <begin position="1201"/>
        <end position="1240"/>
    </location>
</feature>
<keyword evidence="11" id="KW-0812">Transmembrane</keyword>
<keyword evidence="7" id="KW-0393">Immunoglobulin domain</keyword>
<keyword evidence="16" id="KW-1185">Reference proteome</keyword>